<organism evidence="1 2">
    <name type="scientific">Bifidobacterium canis</name>
    <dbReference type="NCBI Taxonomy" id="2610880"/>
    <lineage>
        <taxon>Bacteria</taxon>
        <taxon>Bacillati</taxon>
        <taxon>Actinomycetota</taxon>
        <taxon>Actinomycetes</taxon>
        <taxon>Bifidobacteriales</taxon>
        <taxon>Bifidobacteriaceae</taxon>
        <taxon>Bifidobacterium</taxon>
    </lineage>
</organism>
<keyword evidence="2" id="KW-1185">Reference proteome</keyword>
<reference evidence="1 2" key="1">
    <citation type="submission" date="2019-09" db="EMBL/GenBank/DDBJ databases">
        <title>Bifidobacterium canis sp. nov., isolated from the digestive tract of German Shepherd dog puppy.</title>
        <authorList>
            <person name="Bunesova V."/>
        </authorList>
    </citation>
    <scope>NUCLEOTIDE SEQUENCE [LARGE SCALE GENOMIC DNA]</scope>
    <source>
        <strain evidence="1 2">GSD1FS</strain>
    </source>
</reference>
<proteinExistence type="predicted"/>
<name>A0A7K1J5R5_9BIFI</name>
<sequence>MANDLPEDMNAQIADDGNQGIISDTAAGNDYGEQQTLDNAGTADLANVHALFDGDMGDMPAAAREVAIALKRNRSISGKMYHQALEYMDDVRRSLNNDLLIPVIDTYYEVMYAEPVKPDEYSIRSLKTRATLSAREAALLAALRRKVLEYENVGMPSEQWMISKEEIVQTMATGAGPLAGRNSEEAVNEQVDRLIGQARTNGFLMDYEDDEGMFVITKLVPVVLDPERIAAWLGDDDAAAENTENTENTEDQQELLP</sequence>
<dbReference type="AlphaFoldDB" id="A0A7K1J5R5"/>
<accession>A0A7K1J5R5</accession>
<evidence type="ECO:0008006" key="3">
    <source>
        <dbReference type="Google" id="ProtNLM"/>
    </source>
</evidence>
<dbReference type="EMBL" id="WNLP01000006">
    <property type="protein sequence ID" value="MUH59932.1"/>
    <property type="molecule type" value="Genomic_DNA"/>
</dbReference>
<gene>
    <name evidence="1" type="ORF">GSD1FS_1275</name>
</gene>
<dbReference type="Pfam" id="PF13835">
    <property type="entry name" value="DUF4194"/>
    <property type="match status" value="1"/>
</dbReference>
<dbReference type="InterPro" id="IPR025449">
    <property type="entry name" value="JetB"/>
</dbReference>
<evidence type="ECO:0000313" key="2">
    <source>
        <dbReference type="Proteomes" id="UP000487882"/>
    </source>
</evidence>
<protein>
    <recommendedName>
        <fullName evidence="3">DUF4194 domain-containing protein</fullName>
    </recommendedName>
</protein>
<dbReference type="RefSeq" id="WP_246165962.1">
    <property type="nucleotide sequence ID" value="NZ_WNLP01000006.1"/>
</dbReference>
<dbReference type="Proteomes" id="UP000487882">
    <property type="component" value="Unassembled WGS sequence"/>
</dbReference>
<comment type="caution">
    <text evidence="1">The sequence shown here is derived from an EMBL/GenBank/DDBJ whole genome shotgun (WGS) entry which is preliminary data.</text>
</comment>
<evidence type="ECO:0000313" key="1">
    <source>
        <dbReference type="EMBL" id="MUH59932.1"/>
    </source>
</evidence>